<feature type="transmembrane region" description="Helical" evidence="8">
    <location>
        <begin position="282"/>
        <end position="301"/>
    </location>
</feature>
<feature type="coiled-coil region" evidence="6">
    <location>
        <begin position="213"/>
        <end position="247"/>
    </location>
</feature>
<dbReference type="PANTHER" id="PTHR10809">
    <property type="entry name" value="VESICLE-ASSOCIATED MEMBRANE PROTEIN-ASSOCIATED PROTEIN"/>
    <property type="match status" value="1"/>
</dbReference>
<keyword evidence="6" id="KW-0175">Coiled coil</keyword>
<evidence type="ECO:0000256" key="1">
    <source>
        <dbReference type="ARBA" id="ARBA00004211"/>
    </source>
</evidence>
<dbReference type="Gene3D" id="2.60.40.10">
    <property type="entry name" value="Immunoglobulins"/>
    <property type="match status" value="1"/>
</dbReference>
<feature type="region of interest" description="Disordered" evidence="7">
    <location>
        <begin position="161"/>
        <end position="193"/>
    </location>
</feature>
<dbReference type="PANTHER" id="PTHR10809:SF6">
    <property type="entry name" value="AT11025P-RELATED"/>
    <property type="match status" value="1"/>
</dbReference>
<feature type="domain" description="MSP" evidence="9">
    <location>
        <begin position="2"/>
        <end position="126"/>
    </location>
</feature>
<evidence type="ECO:0000256" key="5">
    <source>
        <dbReference type="ARBA" id="ARBA00023136"/>
    </source>
</evidence>
<evidence type="ECO:0000256" key="6">
    <source>
        <dbReference type="SAM" id="Coils"/>
    </source>
</evidence>
<dbReference type="Pfam" id="PF00635">
    <property type="entry name" value="Motile_Sperm"/>
    <property type="match status" value="1"/>
</dbReference>
<proteinExistence type="inferred from homology"/>
<dbReference type="PROSITE" id="PS50202">
    <property type="entry name" value="MSP"/>
    <property type="match status" value="1"/>
</dbReference>
<dbReference type="PIRSF" id="PIRSF019693">
    <property type="entry name" value="VAMP-associated"/>
    <property type="match status" value="1"/>
</dbReference>
<gene>
    <name evidence="10" type="primary">SCS2_1</name>
    <name evidence="10" type="ORF">K7432_002465</name>
</gene>
<comment type="similarity">
    <text evidence="2">Belongs to the VAMP-associated protein (VAP) (TC 9.B.17) family.</text>
</comment>
<comment type="caution">
    <text evidence="10">The sequence shown here is derived from an EMBL/GenBank/DDBJ whole genome shotgun (WGS) entry which is preliminary data.</text>
</comment>
<organism evidence="10 11">
    <name type="scientific">Basidiobolus ranarum</name>
    <dbReference type="NCBI Taxonomy" id="34480"/>
    <lineage>
        <taxon>Eukaryota</taxon>
        <taxon>Fungi</taxon>
        <taxon>Fungi incertae sedis</taxon>
        <taxon>Zoopagomycota</taxon>
        <taxon>Entomophthoromycotina</taxon>
        <taxon>Basidiobolomycetes</taxon>
        <taxon>Basidiobolales</taxon>
        <taxon>Basidiobolaceae</taxon>
        <taxon>Basidiobolus</taxon>
    </lineage>
</organism>
<dbReference type="Proteomes" id="UP001479436">
    <property type="component" value="Unassembled WGS sequence"/>
</dbReference>
<dbReference type="EMBL" id="JASJQH010006942">
    <property type="protein sequence ID" value="KAK9722706.1"/>
    <property type="molecule type" value="Genomic_DNA"/>
</dbReference>
<evidence type="ECO:0000256" key="2">
    <source>
        <dbReference type="ARBA" id="ARBA00008932"/>
    </source>
</evidence>
<dbReference type="InterPro" id="IPR013783">
    <property type="entry name" value="Ig-like_fold"/>
</dbReference>
<keyword evidence="11" id="KW-1185">Reference proteome</keyword>
<sequence>MQLNIEPSTQLSFRRPLTTLTQDILVLRNDSQEPIAFKVKTTAPKQYCVRPNAGRIESGQEVQVQVILQPLKEDPPLDFKCKDKFLVQSIAITPDKETQNLQDLWNSVEKTDKNSISERKLRCSYLPPVVQGEEEATANNPNEYRFPPTYQESATAGIAVSESSGASPIASSPIEPQSYPPVLPNTGDSVLDKFSTSKGEISKSDYISDDQEIQNLRSDLTQAKLRIQTLESQLNESSNETSTIRNRQQTVSANESLKDVSVPKIHAHTSSLLLQPYSDQTFPLQLVVVISVASFLLGAVIF</sequence>
<evidence type="ECO:0000259" key="9">
    <source>
        <dbReference type="PROSITE" id="PS50202"/>
    </source>
</evidence>
<reference evidence="10 11" key="1">
    <citation type="submission" date="2023-04" db="EMBL/GenBank/DDBJ databases">
        <title>Genome of Basidiobolus ranarum AG-B5.</title>
        <authorList>
            <person name="Stajich J.E."/>
            <person name="Carter-House D."/>
            <person name="Gryganskyi A."/>
        </authorList>
    </citation>
    <scope>NUCLEOTIDE SEQUENCE [LARGE SCALE GENOMIC DNA]</scope>
    <source>
        <strain evidence="10 11">AG-B5</strain>
    </source>
</reference>
<dbReference type="InterPro" id="IPR008962">
    <property type="entry name" value="PapD-like_sf"/>
</dbReference>
<dbReference type="SUPFAM" id="SSF49354">
    <property type="entry name" value="PapD-like"/>
    <property type="match status" value="1"/>
</dbReference>
<evidence type="ECO:0000313" key="10">
    <source>
        <dbReference type="EMBL" id="KAK9722706.1"/>
    </source>
</evidence>
<feature type="compositionally biased region" description="Low complexity" evidence="7">
    <location>
        <begin position="161"/>
        <end position="177"/>
    </location>
</feature>
<keyword evidence="4 8" id="KW-1133">Transmembrane helix</keyword>
<dbReference type="InterPro" id="IPR016763">
    <property type="entry name" value="VAP"/>
</dbReference>
<keyword evidence="3 8" id="KW-0812">Transmembrane</keyword>
<name>A0ABR2W7S9_9FUNG</name>
<evidence type="ECO:0000256" key="8">
    <source>
        <dbReference type="SAM" id="Phobius"/>
    </source>
</evidence>
<evidence type="ECO:0000313" key="11">
    <source>
        <dbReference type="Proteomes" id="UP001479436"/>
    </source>
</evidence>
<protein>
    <submittedName>
        <fullName evidence="10">Phosphatidylinositol-binding protein scs2</fullName>
    </submittedName>
</protein>
<dbReference type="InterPro" id="IPR000535">
    <property type="entry name" value="MSP_dom"/>
</dbReference>
<evidence type="ECO:0000256" key="4">
    <source>
        <dbReference type="ARBA" id="ARBA00022989"/>
    </source>
</evidence>
<comment type="subcellular location">
    <subcellularLocation>
        <location evidence="1">Membrane</location>
        <topology evidence="1">Single-pass type IV membrane protein</topology>
    </subcellularLocation>
</comment>
<keyword evidence="5 8" id="KW-0472">Membrane</keyword>
<evidence type="ECO:0000256" key="7">
    <source>
        <dbReference type="SAM" id="MobiDB-lite"/>
    </source>
</evidence>
<accession>A0ABR2W7S9</accession>
<evidence type="ECO:0000256" key="3">
    <source>
        <dbReference type="ARBA" id="ARBA00022692"/>
    </source>
</evidence>